<gene>
    <name evidence="6" type="ORF">AMJ39_01645</name>
</gene>
<evidence type="ECO:0000313" key="7">
    <source>
        <dbReference type="Proteomes" id="UP000052008"/>
    </source>
</evidence>
<feature type="chain" id="PRO_5006639668" description="Peptidase M16" evidence="3">
    <location>
        <begin position="23"/>
        <end position="451"/>
    </location>
</feature>
<feature type="domain" description="Peptidase M16 C-terminal" evidence="5">
    <location>
        <begin position="201"/>
        <end position="378"/>
    </location>
</feature>
<comment type="caution">
    <text evidence="6">The sequence shown here is derived from an EMBL/GenBank/DDBJ whole genome shotgun (WGS) entry which is preliminary data.</text>
</comment>
<evidence type="ECO:0000256" key="2">
    <source>
        <dbReference type="RuleBase" id="RU004447"/>
    </source>
</evidence>
<dbReference type="PROSITE" id="PS00143">
    <property type="entry name" value="INSULINASE"/>
    <property type="match status" value="1"/>
</dbReference>
<feature type="domain" description="Peptidase M16 N-terminal" evidence="4">
    <location>
        <begin position="48"/>
        <end position="194"/>
    </location>
</feature>
<dbReference type="InterPro" id="IPR011765">
    <property type="entry name" value="Pept_M16_N"/>
</dbReference>
<dbReference type="Gene3D" id="3.30.830.10">
    <property type="entry name" value="Metalloenzyme, LuxS/M16 peptidase-like"/>
    <property type="match status" value="2"/>
</dbReference>
<dbReference type="AlphaFoldDB" id="A0A0S7WVE8"/>
<dbReference type="InterPro" id="IPR050361">
    <property type="entry name" value="MPP/UQCRC_Complex"/>
</dbReference>
<sequence>MNRFLRITVVLVLYAAIASGCATVSTSPRARHSRGPITEWRLNNGLTVIVEERRHAPVSAVALWLRIGSCQDSDSLAGIAHFMEHMFFKGTENLPVGEVDRRIESMGGSWNGATSYDFTEYYVVVGDEHVDSVMAILSEVAQHSSFAPIEVEHERMVVMEEIRMNIDDPWEQVWDLFMSAAFTRHPYRRPILGTMETVKGMTRDDLLTRSRCAYAPANLYLVVVGNVDRQAVLDRAEEHFGSEDWGSRAPLPPAGEESALKETRRVRITRPLDHAYMMLGFRSPRARDRSSVAADVLAAILGRGRSSRLVKVLKEERGIVSEISASNLSMRDAGILYIEAECDGDRVDDVEEAILKVIGGLVREGVSPREVARARAMLRAQNIFERETVEGEADFLGYSAVTTGLVGGLTYLENIDRVSARDVNRVARRYLRGGHALAVVSPEPVPAEGVQ</sequence>
<dbReference type="InterPro" id="IPR007863">
    <property type="entry name" value="Peptidase_M16_C"/>
</dbReference>
<dbReference type="PANTHER" id="PTHR11851">
    <property type="entry name" value="METALLOPROTEASE"/>
    <property type="match status" value="1"/>
</dbReference>
<evidence type="ECO:0000256" key="1">
    <source>
        <dbReference type="ARBA" id="ARBA00007261"/>
    </source>
</evidence>
<dbReference type="Proteomes" id="UP000052008">
    <property type="component" value="Unassembled WGS sequence"/>
</dbReference>
<reference evidence="6 7" key="1">
    <citation type="journal article" date="2015" name="Microbiome">
        <title>Genomic resolution of linkages in carbon, nitrogen, and sulfur cycling among widespread estuary sediment bacteria.</title>
        <authorList>
            <person name="Baker B.J."/>
            <person name="Lazar C.S."/>
            <person name="Teske A.P."/>
            <person name="Dick G.J."/>
        </authorList>
    </citation>
    <scope>NUCLEOTIDE SEQUENCE [LARGE SCALE GENOMIC DNA]</scope>
    <source>
        <strain evidence="6">DG_24</strain>
    </source>
</reference>
<comment type="similarity">
    <text evidence="1 2">Belongs to the peptidase M16 family.</text>
</comment>
<evidence type="ECO:0000256" key="3">
    <source>
        <dbReference type="SAM" id="SignalP"/>
    </source>
</evidence>
<accession>A0A0S7WVE8</accession>
<dbReference type="InterPro" id="IPR011249">
    <property type="entry name" value="Metalloenz_LuxS/M16"/>
</dbReference>
<dbReference type="PROSITE" id="PS51257">
    <property type="entry name" value="PROKAR_LIPOPROTEIN"/>
    <property type="match status" value="1"/>
</dbReference>
<dbReference type="InterPro" id="IPR001431">
    <property type="entry name" value="Pept_M16_Zn_BS"/>
</dbReference>
<dbReference type="PANTHER" id="PTHR11851:SF49">
    <property type="entry name" value="MITOCHONDRIAL-PROCESSING PEPTIDASE SUBUNIT ALPHA"/>
    <property type="match status" value="1"/>
</dbReference>
<feature type="signal peptide" evidence="3">
    <location>
        <begin position="1"/>
        <end position="22"/>
    </location>
</feature>
<proteinExistence type="inferred from homology"/>
<dbReference type="Pfam" id="PF00675">
    <property type="entry name" value="Peptidase_M16"/>
    <property type="match status" value="1"/>
</dbReference>
<evidence type="ECO:0000259" key="4">
    <source>
        <dbReference type="Pfam" id="PF00675"/>
    </source>
</evidence>
<organism evidence="6 7">
    <name type="scientific">candidate division TA06 bacterium DG_24</name>
    <dbReference type="NCBI Taxonomy" id="1703770"/>
    <lineage>
        <taxon>Bacteria</taxon>
        <taxon>Bacteria division TA06</taxon>
    </lineage>
</organism>
<dbReference type="STRING" id="1703770.AMJ39_01645"/>
<protein>
    <recommendedName>
        <fullName evidence="8">Peptidase M16</fullName>
    </recommendedName>
</protein>
<dbReference type="SUPFAM" id="SSF63411">
    <property type="entry name" value="LuxS/MPP-like metallohydrolase"/>
    <property type="match status" value="2"/>
</dbReference>
<name>A0A0S7WVE8_UNCT6</name>
<evidence type="ECO:0000313" key="6">
    <source>
        <dbReference type="EMBL" id="KPJ54132.1"/>
    </source>
</evidence>
<dbReference type="GO" id="GO:0006508">
    <property type="term" value="P:proteolysis"/>
    <property type="evidence" value="ECO:0007669"/>
    <property type="project" value="InterPro"/>
</dbReference>
<keyword evidence="3" id="KW-0732">Signal</keyword>
<dbReference type="EMBL" id="LIZS01000006">
    <property type="protein sequence ID" value="KPJ54132.1"/>
    <property type="molecule type" value="Genomic_DNA"/>
</dbReference>
<evidence type="ECO:0000259" key="5">
    <source>
        <dbReference type="Pfam" id="PF05193"/>
    </source>
</evidence>
<dbReference type="GO" id="GO:0004222">
    <property type="term" value="F:metalloendopeptidase activity"/>
    <property type="evidence" value="ECO:0007669"/>
    <property type="project" value="InterPro"/>
</dbReference>
<dbReference type="Pfam" id="PF05193">
    <property type="entry name" value="Peptidase_M16_C"/>
    <property type="match status" value="1"/>
</dbReference>
<evidence type="ECO:0008006" key="8">
    <source>
        <dbReference type="Google" id="ProtNLM"/>
    </source>
</evidence>
<dbReference type="GO" id="GO:0046872">
    <property type="term" value="F:metal ion binding"/>
    <property type="evidence" value="ECO:0007669"/>
    <property type="project" value="InterPro"/>
</dbReference>